<dbReference type="SMART" id="SM00173">
    <property type="entry name" value="RAS"/>
    <property type="match status" value="1"/>
</dbReference>
<dbReference type="PROSITE" id="PS51421">
    <property type="entry name" value="RAS"/>
    <property type="match status" value="1"/>
</dbReference>
<dbReference type="Pfam" id="PF00071">
    <property type="entry name" value="Ras"/>
    <property type="match status" value="1"/>
</dbReference>
<dbReference type="SMART" id="SM00175">
    <property type="entry name" value="RAB"/>
    <property type="match status" value="1"/>
</dbReference>
<protein>
    <submittedName>
        <fullName evidence="2">GTP-binding protein of the rab</fullName>
    </submittedName>
</protein>
<keyword evidence="1" id="KW-0547">Nucleotide-binding</keyword>
<dbReference type="SMART" id="SM00174">
    <property type="entry name" value="RHO"/>
    <property type="match status" value="1"/>
</dbReference>
<reference evidence="2 3" key="1">
    <citation type="submission" date="2024-04" db="EMBL/GenBank/DDBJ databases">
        <title>Tritrichomonas musculus Genome.</title>
        <authorList>
            <person name="Alves-Ferreira E."/>
            <person name="Grigg M."/>
            <person name="Lorenzi H."/>
            <person name="Galac M."/>
        </authorList>
    </citation>
    <scope>NUCLEOTIDE SEQUENCE [LARGE SCALE GENOMIC DNA]</scope>
    <source>
        <strain evidence="2 3">EAF2021</strain>
    </source>
</reference>
<dbReference type="PROSITE" id="PS51417">
    <property type="entry name" value="ARF"/>
    <property type="match status" value="1"/>
</dbReference>
<dbReference type="Gene3D" id="3.40.50.300">
    <property type="entry name" value="P-loop containing nucleotide triphosphate hydrolases"/>
    <property type="match status" value="1"/>
</dbReference>
<accession>A0ABR2HDF0</accession>
<dbReference type="PANTHER" id="PTHR47978">
    <property type="match status" value="1"/>
</dbReference>
<dbReference type="PROSITE" id="PS51419">
    <property type="entry name" value="RAB"/>
    <property type="match status" value="1"/>
</dbReference>
<dbReference type="InterPro" id="IPR005225">
    <property type="entry name" value="Small_GTP-bd"/>
</dbReference>
<name>A0ABR2HDF0_9EUKA</name>
<dbReference type="InterPro" id="IPR027417">
    <property type="entry name" value="P-loop_NTPase"/>
</dbReference>
<dbReference type="SMART" id="SM00176">
    <property type="entry name" value="RAN"/>
    <property type="match status" value="1"/>
</dbReference>
<comment type="caution">
    <text evidence="2">The sequence shown here is derived from an EMBL/GenBank/DDBJ whole genome shotgun (WGS) entry which is preliminary data.</text>
</comment>
<keyword evidence="3" id="KW-1185">Reference proteome</keyword>
<dbReference type="NCBIfam" id="TIGR00231">
    <property type="entry name" value="small_GTP"/>
    <property type="match status" value="1"/>
</dbReference>
<dbReference type="EMBL" id="JAPFFF010000031">
    <property type="protein sequence ID" value="KAK8845070.1"/>
    <property type="molecule type" value="Genomic_DNA"/>
</dbReference>
<dbReference type="SUPFAM" id="SSF52540">
    <property type="entry name" value="P-loop containing nucleoside triphosphate hydrolases"/>
    <property type="match status" value="1"/>
</dbReference>
<evidence type="ECO:0000313" key="3">
    <source>
        <dbReference type="Proteomes" id="UP001470230"/>
    </source>
</evidence>
<dbReference type="InterPro" id="IPR001806">
    <property type="entry name" value="Small_GTPase"/>
</dbReference>
<gene>
    <name evidence="2" type="ORF">M9Y10_021247</name>
</gene>
<dbReference type="PROSITE" id="PS51420">
    <property type="entry name" value="RHO"/>
    <property type="match status" value="1"/>
</dbReference>
<dbReference type="Proteomes" id="UP001470230">
    <property type="component" value="Unassembled WGS sequence"/>
</dbReference>
<evidence type="ECO:0000256" key="1">
    <source>
        <dbReference type="ARBA" id="ARBA00022741"/>
    </source>
</evidence>
<proteinExistence type="predicted"/>
<dbReference type="CDD" id="cd00154">
    <property type="entry name" value="Rab"/>
    <property type="match status" value="1"/>
</dbReference>
<evidence type="ECO:0000313" key="2">
    <source>
        <dbReference type="EMBL" id="KAK8845070.1"/>
    </source>
</evidence>
<dbReference type="PRINTS" id="PR00449">
    <property type="entry name" value="RASTRNSFRMNG"/>
</dbReference>
<sequence length="196" mass="21436">MSTLVTNEKKYKVVLIGQSSVGKTSIIIRFSKNAFYADQESTIGAAFVSRSVETPNGSVLLQIWDTAGQERYRSLVPKYSQGASVVIIVFDVTDEESFEAAKDWLSDARTNHPGGKVIWYLVGNKCDKTPGFDLEKAKLFAQDEGLEYTETSAKTGENIENMFTDIASMLPSLPSIDPGLDLTTANNSNKKKSGCC</sequence>
<organism evidence="2 3">
    <name type="scientific">Tritrichomonas musculus</name>
    <dbReference type="NCBI Taxonomy" id="1915356"/>
    <lineage>
        <taxon>Eukaryota</taxon>
        <taxon>Metamonada</taxon>
        <taxon>Parabasalia</taxon>
        <taxon>Tritrichomonadida</taxon>
        <taxon>Tritrichomonadidae</taxon>
        <taxon>Tritrichomonas</taxon>
    </lineage>
</organism>